<reference evidence="14" key="1">
    <citation type="submission" date="2021-06" db="EMBL/GenBank/DDBJ databases">
        <authorList>
            <consortium name="Wellcome Sanger Institute Data Sharing"/>
        </authorList>
    </citation>
    <scope>NUCLEOTIDE SEQUENCE [LARGE SCALE GENOMIC DNA]</scope>
</reference>
<dbReference type="GO" id="GO:1901137">
    <property type="term" value="P:carbohydrate derivative biosynthetic process"/>
    <property type="evidence" value="ECO:0007669"/>
    <property type="project" value="UniProtKB-ARBA"/>
</dbReference>
<dbReference type="GO" id="GO:0019276">
    <property type="term" value="P:UDP-N-acetylgalactosamine metabolic process"/>
    <property type="evidence" value="ECO:0007669"/>
    <property type="project" value="TreeGrafter"/>
</dbReference>
<comment type="subunit">
    <text evidence="3">Homodimer; disulfide-linked.</text>
</comment>
<evidence type="ECO:0000256" key="12">
    <source>
        <dbReference type="SAM" id="Phobius"/>
    </source>
</evidence>
<dbReference type="PANTHER" id="PTHR15046">
    <property type="entry name" value="GLYCO_TRANS_2-LIKE DOMAIN-CONTAINING PROTEIN"/>
    <property type="match status" value="1"/>
</dbReference>
<dbReference type="InterPro" id="IPR029044">
    <property type="entry name" value="Nucleotide-diphossugar_trans"/>
</dbReference>
<dbReference type="OrthoDB" id="2139606at2759"/>
<dbReference type="PIRSF" id="PIRSF000474">
    <property type="entry name" value="GM2_GD2_synthase"/>
    <property type="match status" value="1"/>
</dbReference>
<evidence type="ECO:0000256" key="8">
    <source>
        <dbReference type="ARBA" id="ARBA00022989"/>
    </source>
</evidence>
<organism evidence="14 15">
    <name type="scientific">Erpetoichthys calabaricus</name>
    <name type="common">Rope fish</name>
    <name type="synonym">Calamoichthys calabaricus</name>
    <dbReference type="NCBI Taxonomy" id="27687"/>
    <lineage>
        <taxon>Eukaryota</taxon>
        <taxon>Metazoa</taxon>
        <taxon>Chordata</taxon>
        <taxon>Craniata</taxon>
        <taxon>Vertebrata</taxon>
        <taxon>Euteleostomi</taxon>
        <taxon>Actinopterygii</taxon>
        <taxon>Polypteriformes</taxon>
        <taxon>Polypteridae</taxon>
        <taxon>Erpetoichthys</taxon>
    </lineage>
</organism>
<keyword evidence="15" id="KW-1185">Reference proteome</keyword>
<evidence type="ECO:0000259" key="13">
    <source>
        <dbReference type="Pfam" id="PF00535"/>
    </source>
</evidence>
<evidence type="ECO:0000256" key="3">
    <source>
        <dbReference type="ARBA" id="ARBA00011748"/>
    </source>
</evidence>
<evidence type="ECO:0000256" key="6">
    <source>
        <dbReference type="ARBA" id="ARBA00022692"/>
    </source>
</evidence>
<dbReference type="GO" id="GO:0006047">
    <property type="term" value="P:UDP-N-acetylglucosamine metabolic process"/>
    <property type="evidence" value="ECO:0007669"/>
    <property type="project" value="TreeGrafter"/>
</dbReference>
<dbReference type="Gene3D" id="3.90.550.10">
    <property type="entry name" value="Spore Coat Polysaccharide Biosynthesis Protein SpsA, Chain A"/>
    <property type="match status" value="1"/>
</dbReference>
<dbReference type="Pfam" id="PF00535">
    <property type="entry name" value="Glycos_transf_2"/>
    <property type="match status" value="1"/>
</dbReference>
<dbReference type="Proteomes" id="UP000694620">
    <property type="component" value="Chromosome 14"/>
</dbReference>
<gene>
    <name evidence="14" type="primary">LOC114664579</name>
</gene>
<evidence type="ECO:0000313" key="15">
    <source>
        <dbReference type="Proteomes" id="UP000694620"/>
    </source>
</evidence>
<dbReference type="RefSeq" id="XP_028674580.1">
    <property type="nucleotide sequence ID" value="XM_028818747.2"/>
</dbReference>
<keyword evidence="8 12" id="KW-1133">Transmembrane helix</keyword>
<proteinExistence type="inferred from homology"/>
<keyword evidence="9" id="KW-0333">Golgi apparatus</keyword>
<keyword evidence="11" id="KW-1015">Disulfide bond</keyword>
<feature type="transmembrane region" description="Helical" evidence="12">
    <location>
        <begin position="12"/>
        <end position="36"/>
    </location>
</feature>
<keyword evidence="4" id="KW-0328">Glycosyltransferase</keyword>
<evidence type="ECO:0000256" key="10">
    <source>
        <dbReference type="ARBA" id="ARBA00023136"/>
    </source>
</evidence>
<dbReference type="GO" id="GO:0000139">
    <property type="term" value="C:Golgi membrane"/>
    <property type="evidence" value="ECO:0007669"/>
    <property type="project" value="UniProtKB-SubCell"/>
</dbReference>
<dbReference type="GeneID" id="114664579"/>
<keyword evidence="7" id="KW-0735">Signal-anchor</keyword>
<dbReference type="InterPro" id="IPR011143">
    <property type="entry name" value="GM2_synthase"/>
</dbReference>
<dbReference type="Ensembl" id="ENSECRT00000019484.1">
    <property type="protein sequence ID" value="ENSECRP00000019092.1"/>
    <property type="gene ID" value="ENSECRG00000012775.1"/>
</dbReference>
<keyword evidence="6 12" id="KW-0812">Transmembrane</keyword>
<sequence>MNCHRVYSLKNVFLLFLALLVLGIVCIYSNNILYLVKPVDGADKWASPGSPETNEVKGREEHLNFIQPTLKKRVPCTCRQAPNVYDLPAVLEEEERSRIQARRTAEFKKHLTREASPLDSLLVALPNSPLRYPIQGVQVTPLQTISIPELSVHPSFRKHYKVSLKANLGIFSIRSTNEVNEVVGDKESEINIMASTQEKLNSILKSITYTSTVYRVNTADLVWFTFENYTAVFPILIRQHTIPKLNDPGEGSKISSLVTITTKTFLRYAQLKKLIASVRQFYSEIKIIVADDSFKPQTVDEPNVEHYIMPPGKGWFAGRNLAVSQVTTKYFLWVDDDFLFTADTKIENMVRVMEDMPELDVVGGSVEGNNFQFSLFYEQGDEDGGCLHQQSGHFQTIPKFPHCTLSSGVVNFFLARTDQIQKVGFDPKLNRVAHSEFFVDGLGSLLVASCQGVTIAHQKQEDVDPEVQAEYRKFRENTQAQVNMKLFLHYFKNQLKCFSRG</sequence>
<evidence type="ECO:0000313" key="14">
    <source>
        <dbReference type="Ensembl" id="ENSECRP00000019092.1"/>
    </source>
</evidence>
<comment type="similarity">
    <text evidence="2">Belongs to the glycosyltransferase 2 family.</text>
</comment>
<feature type="domain" description="Glycosyltransferase 2-like" evidence="13">
    <location>
        <begin position="263"/>
        <end position="369"/>
    </location>
</feature>
<evidence type="ECO:0000256" key="5">
    <source>
        <dbReference type="ARBA" id="ARBA00022679"/>
    </source>
</evidence>
<reference evidence="14" key="2">
    <citation type="submission" date="2025-08" db="UniProtKB">
        <authorList>
            <consortium name="Ensembl"/>
        </authorList>
    </citation>
    <scope>IDENTIFICATION</scope>
</reference>
<dbReference type="PANTHER" id="PTHR15046:SF2">
    <property type="entry name" value="BETA-1,4 N-ACETYLGALACTOSAMINYLTRANSFERASE 2"/>
    <property type="match status" value="1"/>
</dbReference>
<dbReference type="CDD" id="cd00761">
    <property type="entry name" value="Glyco_tranf_GTA_type"/>
    <property type="match status" value="1"/>
</dbReference>
<evidence type="ECO:0000256" key="11">
    <source>
        <dbReference type="ARBA" id="ARBA00023157"/>
    </source>
</evidence>
<comment type="subcellular location">
    <subcellularLocation>
        <location evidence="1">Golgi apparatus membrane</location>
        <topology evidence="1">Single-pass type II membrane protein</topology>
    </subcellularLocation>
</comment>
<dbReference type="GO" id="GO:0008376">
    <property type="term" value="F:acetylgalactosaminyltransferase activity"/>
    <property type="evidence" value="ECO:0007669"/>
    <property type="project" value="TreeGrafter"/>
</dbReference>
<evidence type="ECO:0000256" key="4">
    <source>
        <dbReference type="ARBA" id="ARBA00022676"/>
    </source>
</evidence>
<dbReference type="GeneTree" id="ENSGT00390000006679"/>
<evidence type="ECO:0000256" key="7">
    <source>
        <dbReference type="ARBA" id="ARBA00022968"/>
    </source>
</evidence>
<dbReference type="SUPFAM" id="SSF53448">
    <property type="entry name" value="Nucleotide-diphospho-sugar transferases"/>
    <property type="match status" value="1"/>
</dbReference>
<protein>
    <submittedName>
        <fullName evidence="14">Beta-1,4 N-acetylgalactosaminyltransferase 2-like</fullName>
    </submittedName>
</protein>
<keyword evidence="10 12" id="KW-0472">Membrane</keyword>
<reference evidence="14" key="3">
    <citation type="submission" date="2025-09" db="UniProtKB">
        <authorList>
            <consortium name="Ensembl"/>
        </authorList>
    </citation>
    <scope>IDENTIFICATION</scope>
</reference>
<evidence type="ECO:0000256" key="9">
    <source>
        <dbReference type="ARBA" id="ARBA00023034"/>
    </source>
</evidence>
<name>A0A8C4SMA8_ERPCA</name>
<dbReference type="AlphaFoldDB" id="A0A8C4SMA8"/>
<accession>A0A8C4SMA8</accession>
<evidence type="ECO:0000256" key="2">
    <source>
        <dbReference type="ARBA" id="ARBA00006739"/>
    </source>
</evidence>
<evidence type="ECO:0000256" key="1">
    <source>
        <dbReference type="ARBA" id="ARBA00004323"/>
    </source>
</evidence>
<dbReference type="InterPro" id="IPR001173">
    <property type="entry name" value="Glyco_trans_2-like"/>
</dbReference>
<keyword evidence="5" id="KW-0808">Transferase</keyword>